<dbReference type="CDD" id="cd16936">
    <property type="entry name" value="HATPase_RsbW-like"/>
    <property type="match status" value="1"/>
</dbReference>
<sequence>MTNRLSCPVGSHSLDLRGSDARGLRRLRQWLSAVLADLGERHVTEVMQVADELASNAYEHGDGPQMVRLHHCVVDGRTTIEVEDSNLETVTVGQSRFGEAAHRGRGLVLVQNIARAWGVRRRAGTGRKTVWAVLACQAEPRADGQVGAMAVS</sequence>
<keyword evidence="3" id="KW-0808">Transferase</keyword>
<dbReference type="InterPro" id="IPR003594">
    <property type="entry name" value="HATPase_dom"/>
</dbReference>
<protein>
    <submittedName>
        <fullName evidence="3">Histidine kinase-like protein</fullName>
    </submittedName>
</protein>
<dbReference type="InterPro" id="IPR036890">
    <property type="entry name" value="HATPase_C_sf"/>
</dbReference>
<comment type="caution">
    <text evidence="3">The sequence shown here is derived from an EMBL/GenBank/DDBJ whole genome shotgun (WGS) entry which is preliminary data.</text>
</comment>
<dbReference type="SUPFAM" id="SSF55874">
    <property type="entry name" value="ATPase domain of HSP90 chaperone/DNA topoisomerase II/histidine kinase"/>
    <property type="match status" value="1"/>
</dbReference>
<reference evidence="3 4" key="1">
    <citation type="submission" date="2019-03" db="EMBL/GenBank/DDBJ databases">
        <title>Genomic Encyclopedia of Archaeal and Bacterial Type Strains, Phase II (KMG-II): from individual species to whole genera.</title>
        <authorList>
            <person name="Goeker M."/>
        </authorList>
    </citation>
    <scope>NUCLEOTIDE SEQUENCE [LARGE SCALE GENOMIC DNA]</scope>
    <source>
        <strain evidence="3 4">DSM 45499</strain>
    </source>
</reference>
<organism evidence="3 4">
    <name type="scientific">Actinophytocola oryzae</name>
    <dbReference type="NCBI Taxonomy" id="502181"/>
    <lineage>
        <taxon>Bacteria</taxon>
        <taxon>Bacillati</taxon>
        <taxon>Actinomycetota</taxon>
        <taxon>Actinomycetes</taxon>
        <taxon>Pseudonocardiales</taxon>
        <taxon>Pseudonocardiaceae</taxon>
    </lineage>
</organism>
<evidence type="ECO:0000313" key="4">
    <source>
        <dbReference type="Proteomes" id="UP000294927"/>
    </source>
</evidence>
<gene>
    <name evidence="3" type="ORF">CLV71_109183</name>
</gene>
<evidence type="ECO:0000313" key="3">
    <source>
        <dbReference type="EMBL" id="TDV47948.1"/>
    </source>
</evidence>
<dbReference type="EMBL" id="SOCP01000009">
    <property type="protein sequence ID" value="TDV47948.1"/>
    <property type="molecule type" value="Genomic_DNA"/>
</dbReference>
<dbReference type="OrthoDB" id="3478628at2"/>
<keyword evidence="4" id="KW-1185">Reference proteome</keyword>
<name>A0A4R7VFY1_9PSEU</name>
<dbReference type="RefSeq" id="WP_133905231.1">
    <property type="nucleotide sequence ID" value="NZ_SOCP01000009.1"/>
</dbReference>
<dbReference type="AlphaFoldDB" id="A0A4R7VFY1"/>
<dbReference type="InterPro" id="IPR050267">
    <property type="entry name" value="Anti-sigma-factor_SerPK"/>
</dbReference>
<keyword evidence="1" id="KW-0723">Serine/threonine-protein kinase</keyword>
<keyword evidence="3" id="KW-0418">Kinase</keyword>
<accession>A0A4R7VFY1</accession>
<dbReference type="Proteomes" id="UP000294927">
    <property type="component" value="Unassembled WGS sequence"/>
</dbReference>
<dbReference type="PANTHER" id="PTHR35526:SF3">
    <property type="entry name" value="ANTI-SIGMA-F FACTOR RSBW"/>
    <property type="match status" value="1"/>
</dbReference>
<proteinExistence type="predicted"/>
<dbReference type="GO" id="GO:0004674">
    <property type="term" value="F:protein serine/threonine kinase activity"/>
    <property type="evidence" value="ECO:0007669"/>
    <property type="project" value="UniProtKB-KW"/>
</dbReference>
<dbReference type="Gene3D" id="3.30.565.10">
    <property type="entry name" value="Histidine kinase-like ATPase, C-terminal domain"/>
    <property type="match status" value="1"/>
</dbReference>
<dbReference type="PANTHER" id="PTHR35526">
    <property type="entry name" value="ANTI-SIGMA-F FACTOR RSBW-RELATED"/>
    <property type="match status" value="1"/>
</dbReference>
<dbReference type="Pfam" id="PF13581">
    <property type="entry name" value="HATPase_c_2"/>
    <property type="match status" value="1"/>
</dbReference>
<evidence type="ECO:0000256" key="1">
    <source>
        <dbReference type="ARBA" id="ARBA00022527"/>
    </source>
</evidence>
<evidence type="ECO:0000259" key="2">
    <source>
        <dbReference type="Pfam" id="PF13581"/>
    </source>
</evidence>
<feature type="domain" description="Histidine kinase/HSP90-like ATPase" evidence="2">
    <location>
        <begin position="20"/>
        <end position="132"/>
    </location>
</feature>